<dbReference type="GO" id="GO:0000160">
    <property type="term" value="P:phosphorelay signal transduction system"/>
    <property type="evidence" value="ECO:0007669"/>
    <property type="project" value="InterPro"/>
</dbReference>
<organism evidence="4">
    <name type="scientific">Singulisphaera sp. Ch08</name>
    <dbReference type="NCBI Taxonomy" id="3120278"/>
    <lineage>
        <taxon>Bacteria</taxon>
        <taxon>Pseudomonadati</taxon>
        <taxon>Planctomycetota</taxon>
        <taxon>Planctomycetia</taxon>
        <taxon>Isosphaerales</taxon>
        <taxon>Isosphaeraceae</taxon>
        <taxon>Singulisphaera</taxon>
    </lineage>
</organism>
<gene>
    <name evidence="4" type="ORF">V5E97_01870</name>
</gene>
<dbReference type="AlphaFoldDB" id="A0AAU7CIC1"/>
<name>A0AAU7CIC1_9BACT</name>
<dbReference type="PANTHER" id="PTHR44591:SF25">
    <property type="entry name" value="CHEMOTAXIS TWO-COMPONENT RESPONSE REGULATOR"/>
    <property type="match status" value="1"/>
</dbReference>
<dbReference type="Pfam" id="PF00072">
    <property type="entry name" value="Response_reg"/>
    <property type="match status" value="1"/>
</dbReference>
<dbReference type="InterPro" id="IPR050595">
    <property type="entry name" value="Bact_response_regulator"/>
</dbReference>
<proteinExistence type="predicted"/>
<feature type="domain" description="Response regulatory" evidence="3">
    <location>
        <begin position="6"/>
        <end position="70"/>
    </location>
</feature>
<evidence type="ECO:0000259" key="3">
    <source>
        <dbReference type="PROSITE" id="PS50110"/>
    </source>
</evidence>
<evidence type="ECO:0000313" key="4">
    <source>
        <dbReference type="EMBL" id="XBH04790.1"/>
    </source>
</evidence>
<feature type="modified residue" description="4-aspartylphosphate" evidence="2">
    <location>
        <position position="56"/>
    </location>
</feature>
<evidence type="ECO:0000256" key="1">
    <source>
        <dbReference type="ARBA" id="ARBA00022553"/>
    </source>
</evidence>
<dbReference type="RefSeq" id="WP_406697585.1">
    <property type="nucleotide sequence ID" value="NZ_CP155447.1"/>
</dbReference>
<dbReference type="EMBL" id="CP155447">
    <property type="protein sequence ID" value="XBH04790.1"/>
    <property type="molecule type" value="Genomic_DNA"/>
</dbReference>
<evidence type="ECO:0000256" key="2">
    <source>
        <dbReference type="PROSITE-ProRule" id="PRU00169"/>
    </source>
</evidence>
<dbReference type="PANTHER" id="PTHR44591">
    <property type="entry name" value="STRESS RESPONSE REGULATOR PROTEIN 1"/>
    <property type="match status" value="1"/>
</dbReference>
<dbReference type="SUPFAM" id="SSF52172">
    <property type="entry name" value="CheY-like"/>
    <property type="match status" value="1"/>
</dbReference>
<accession>A0AAU7CIC1</accession>
<sequence length="70" mass="7729">MMASRRILLVEDSSTMRRMLSTLLQDEGYEIALARDGKEGLAKAREIPLVDLILTDFEMPELNGAGFAAS</sequence>
<dbReference type="InterPro" id="IPR011006">
    <property type="entry name" value="CheY-like_superfamily"/>
</dbReference>
<reference evidence="4" key="1">
    <citation type="submission" date="2024-05" db="EMBL/GenBank/DDBJ databases">
        <title>Planctomycetes of the genus Singulisphaera possess chitinolytic capabilities.</title>
        <authorList>
            <person name="Ivanova A."/>
        </authorList>
    </citation>
    <scope>NUCLEOTIDE SEQUENCE</scope>
    <source>
        <strain evidence="4">Ch08T</strain>
    </source>
</reference>
<dbReference type="PROSITE" id="PS50110">
    <property type="entry name" value="RESPONSE_REGULATORY"/>
    <property type="match status" value="1"/>
</dbReference>
<protein>
    <submittedName>
        <fullName evidence="4">Response regulator</fullName>
    </submittedName>
</protein>
<keyword evidence="1 2" id="KW-0597">Phosphoprotein</keyword>
<dbReference type="Gene3D" id="3.40.50.2300">
    <property type="match status" value="1"/>
</dbReference>
<dbReference type="InterPro" id="IPR001789">
    <property type="entry name" value="Sig_transdc_resp-reg_receiver"/>
</dbReference>